<dbReference type="InterPro" id="IPR004104">
    <property type="entry name" value="Gfo/Idh/MocA-like_OxRdtase_C"/>
</dbReference>
<evidence type="ECO:0000259" key="3">
    <source>
        <dbReference type="Pfam" id="PF02894"/>
    </source>
</evidence>
<name>A0ABS7S3U8_9MICO</name>
<dbReference type="PANTHER" id="PTHR43377:SF2">
    <property type="entry name" value="BINDING ROSSMANN FOLD OXIDOREDUCTASE, PUTATIVE (AFU_ORTHOLOGUE AFUA_4G00560)-RELATED"/>
    <property type="match status" value="1"/>
</dbReference>
<evidence type="ECO:0000313" key="5">
    <source>
        <dbReference type="Proteomes" id="UP000826651"/>
    </source>
</evidence>
<evidence type="ECO:0000259" key="2">
    <source>
        <dbReference type="Pfam" id="PF01408"/>
    </source>
</evidence>
<dbReference type="Proteomes" id="UP000826651">
    <property type="component" value="Unassembled WGS sequence"/>
</dbReference>
<dbReference type="Gene3D" id="3.40.50.720">
    <property type="entry name" value="NAD(P)-binding Rossmann-like Domain"/>
    <property type="match status" value="1"/>
</dbReference>
<comment type="caution">
    <text evidence="4">The sequence shown here is derived from an EMBL/GenBank/DDBJ whole genome shotgun (WGS) entry which is preliminary data.</text>
</comment>
<protein>
    <submittedName>
        <fullName evidence="4">Gfo/Idh/MocA family oxidoreductase</fullName>
    </submittedName>
</protein>
<dbReference type="SUPFAM" id="SSF51735">
    <property type="entry name" value="NAD(P)-binding Rossmann-fold domains"/>
    <property type="match status" value="1"/>
</dbReference>
<dbReference type="InterPro" id="IPR051450">
    <property type="entry name" value="Gfo/Idh/MocA_Oxidoreductases"/>
</dbReference>
<dbReference type="SUPFAM" id="SSF55347">
    <property type="entry name" value="Glyceraldehyde-3-phosphate dehydrogenase-like, C-terminal domain"/>
    <property type="match status" value="1"/>
</dbReference>
<feature type="domain" description="Gfo/Idh/MocA-like oxidoreductase C-terminal" evidence="3">
    <location>
        <begin position="143"/>
        <end position="333"/>
    </location>
</feature>
<comment type="similarity">
    <text evidence="1">Belongs to the Gfo/Idh/MocA family.</text>
</comment>
<dbReference type="EMBL" id="JAGSHT010000002">
    <property type="protein sequence ID" value="MBZ2194977.1"/>
    <property type="molecule type" value="Genomic_DNA"/>
</dbReference>
<dbReference type="InterPro" id="IPR036291">
    <property type="entry name" value="NAD(P)-bd_dom_sf"/>
</dbReference>
<dbReference type="RefSeq" id="WP_308116594.1">
    <property type="nucleotide sequence ID" value="NZ_JAGSHT010000002.1"/>
</dbReference>
<organism evidence="4 5">
    <name type="scientific">Occultella gossypii</name>
    <dbReference type="NCBI Taxonomy" id="2800820"/>
    <lineage>
        <taxon>Bacteria</taxon>
        <taxon>Bacillati</taxon>
        <taxon>Actinomycetota</taxon>
        <taxon>Actinomycetes</taxon>
        <taxon>Micrococcales</taxon>
        <taxon>Ruaniaceae</taxon>
        <taxon>Occultella</taxon>
    </lineage>
</organism>
<evidence type="ECO:0000256" key="1">
    <source>
        <dbReference type="ARBA" id="ARBA00010928"/>
    </source>
</evidence>
<dbReference type="Pfam" id="PF02894">
    <property type="entry name" value="GFO_IDH_MocA_C"/>
    <property type="match status" value="1"/>
</dbReference>
<gene>
    <name evidence="4" type="ORF">KCQ71_02335</name>
</gene>
<dbReference type="InterPro" id="IPR000683">
    <property type="entry name" value="Gfo/Idh/MocA-like_OxRdtase_N"/>
</dbReference>
<reference evidence="4 5" key="1">
    <citation type="submission" date="2021-04" db="EMBL/GenBank/DDBJ databases">
        <title>Ruania sp. nov., isolated from sandy soil of mangrove forest.</title>
        <authorList>
            <person name="Ge X."/>
            <person name="Huang R."/>
            <person name="Liu W."/>
        </authorList>
    </citation>
    <scope>NUCLEOTIDE SEQUENCE [LARGE SCALE GENOMIC DNA]</scope>
    <source>
        <strain evidence="4 5">N2-46</strain>
    </source>
</reference>
<evidence type="ECO:0000313" key="4">
    <source>
        <dbReference type="EMBL" id="MBZ2194977.1"/>
    </source>
</evidence>
<keyword evidence="5" id="KW-1185">Reference proteome</keyword>
<dbReference type="Pfam" id="PF01408">
    <property type="entry name" value="GFO_IDH_MocA"/>
    <property type="match status" value="1"/>
</dbReference>
<sequence length="465" mass="49784">MRRPLRLGVLGAGARGQEAYGRWMLEHPDRVELAAVADVREDRALRFADAAGSHPPVFSDWRELVDHLPELDLDAAVVALPDQLHVDPAIALADAGVPMLLEKPAAPTSAELERLAAHCARTGARVAVGHVLRFTPFWRTISELIGSPVFGQMLTLELRENIGFWHFAHSYVRGNWRQVATSSPMVLAKTCHDLDLIRWLAGRAPSTVYSVGSLTHFRTENAPDGAPEFCIDGCPAAADCPFYAPRYYLEALADVHGVPVTLLTEDTTPEGRRRALHVSDYGRCVYRSGNDVVDHQQTTMTFAGGLTANLTASAFTGRNTRDIAITGSHGQLVGNMETGRIELDLFAPTAVAPELSAGTVTGRHTRAPMGHGVWTIEARPEGADADDHRGHAGGDDGLMEAFVTALERDELGRDPVLSLDTAMDSHRMAFAAESSRLLGRPVQFTGAAGSAPGSAGAAIGSEGAA</sequence>
<dbReference type="Gene3D" id="3.30.360.10">
    <property type="entry name" value="Dihydrodipicolinate Reductase, domain 2"/>
    <property type="match status" value="1"/>
</dbReference>
<accession>A0ABS7S3U8</accession>
<dbReference type="PANTHER" id="PTHR43377">
    <property type="entry name" value="BILIVERDIN REDUCTASE A"/>
    <property type="match status" value="1"/>
</dbReference>
<proteinExistence type="inferred from homology"/>
<feature type="domain" description="Gfo/Idh/MocA-like oxidoreductase N-terminal" evidence="2">
    <location>
        <begin position="6"/>
        <end position="130"/>
    </location>
</feature>